<sequence length="66" mass="7367">MPVQGTISAILRDRHVYLHVMDHDLKSKRAQVLAFLASDEALANRVLQCQAKRVVLSGDLLKARAK</sequence>
<dbReference type="EMBL" id="CAKLBY020000259">
    <property type="protein sequence ID" value="CAK7940839.1"/>
    <property type="molecule type" value="Genomic_DNA"/>
</dbReference>
<name>A0AAV1V1R9_9STRA</name>
<organism evidence="1 2">
    <name type="scientific">Peronospora matthiolae</name>
    <dbReference type="NCBI Taxonomy" id="2874970"/>
    <lineage>
        <taxon>Eukaryota</taxon>
        <taxon>Sar</taxon>
        <taxon>Stramenopiles</taxon>
        <taxon>Oomycota</taxon>
        <taxon>Peronosporomycetes</taxon>
        <taxon>Peronosporales</taxon>
        <taxon>Peronosporaceae</taxon>
        <taxon>Peronospora</taxon>
    </lineage>
</organism>
<dbReference type="AlphaFoldDB" id="A0AAV1V1R9"/>
<protein>
    <submittedName>
        <fullName evidence="1">Uncharacterized protein</fullName>
    </submittedName>
</protein>
<dbReference type="Proteomes" id="UP001162060">
    <property type="component" value="Unassembled WGS sequence"/>
</dbReference>
<evidence type="ECO:0000313" key="1">
    <source>
        <dbReference type="EMBL" id="CAK7940839.1"/>
    </source>
</evidence>
<comment type="caution">
    <text evidence="1">The sequence shown here is derived from an EMBL/GenBank/DDBJ whole genome shotgun (WGS) entry which is preliminary data.</text>
</comment>
<gene>
    <name evidence="1" type="ORF">PM001_LOCUS25989</name>
</gene>
<evidence type="ECO:0000313" key="2">
    <source>
        <dbReference type="Proteomes" id="UP001162060"/>
    </source>
</evidence>
<proteinExistence type="predicted"/>
<accession>A0AAV1V1R9</accession>
<reference evidence="1" key="1">
    <citation type="submission" date="2024-01" db="EMBL/GenBank/DDBJ databases">
        <authorList>
            <person name="Webb A."/>
        </authorList>
    </citation>
    <scope>NUCLEOTIDE SEQUENCE</scope>
    <source>
        <strain evidence="1">Pm1</strain>
    </source>
</reference>